<feature type="region of interest" description="Disordered" evidence="1">
    <location>
        <begin position="879"/>
        <end position="898"/>
    </location>
</feature>
<feature type="region of interest" description="Disordered" evidence="1">
    <location>
        <begin position="811"/>
        <end position="870"/>
    </location>
</feature>
<proteinExistence type="predicted"/>
<comment type="caution">
    <text evidence="2">The sequence shown here is derived from an EMBL/GenBank/DDBJ whole genome shotgun (WGS) entry which is preliminary data.</text>
</comment>
<feature type="region of interest" description="Disordered" evidence="1">
    <location>
        <begin position="903"/>
        <end position="953"/>
    </location>
</feature>
<dbReference type="EMBL" id="CAUJNA010003562">
    <property type="protein sequence ID" value="CAJ1404937.1"/>
    <property type="molecule type" value="Genomic_DNA"/>
</dbReference>
<dbReference type="AlphaFoldDB" id="A0AA36JG10"/>
<name>A0AA36JG10_9DINO</name>
<reference evidence="2" key="1">
    <citation type="submission" date="2023-08" db="EMBL/GenBank/DDBJ databases">
        <authorList>
            <person name="Chen Y."/>
            <person name="Shah S."/>
            <person name="Dougan E. K."/>
            <person name="Thang M."/>
            <person name="Chan C."/>
        </authorList>
    </citation>
    <scope>NUCLEOTIDE SEQUENCE</scope>
</reference>
<feature type="compositionally biased region" description="Basic and acidic residues" evidence="1">
    <location>
        <begin position="437"/>
        <end position="464"/>
    </location>
</feature>
<feature type="compositionally biased region" description="Low complexity" evidence="1">
    <location>
        <begin position="817"/>
        <end position="833"/>
    </location>
</feature>
<keyword evidence="3" id="KW-1185">Reference proteome</keyword>
<gene>
    <name evidence="2" type="ORF">EVOR1521_LOCUS27302</name>
</gene>
<dbReference type="Proteomes" id="UP001178507">
    <property type="component" value="Unassembled WGS sequence"/>
</dbReference>
<organism evidence="2 3">
    <name type="scientific">Effrenium voratum</name>
    <dbReference type="NCBI Taxonomy" id="2562239"/>
    <lineage>
        <taxon>Eukaryota</taxon>
        <taxon>Sar</taxon>
        <taxon>Alveolata</taxon>
        <taxon>Dinophyceae</taxon>
        <taxon>Suessiales</taxon>
        <taxon>Symbiodiniaceae</taxon>
        <taxon>Effrenium</taxon>
    </lineage>
</organism>
<evidence type="ECO:0000256" key="1">
    <source>
        <dbReference type="SAM" id="MobiDB-lite"/>
    </source>
</evidence>
<feature type="region of interest" description="Disordered" evidence="1">
    <location>
        <begin position="437"/>
        <end position="491"/>
    </location>
</feature>
<feature type="compositionally biased region" description="Polar residues" evidence="1">
    <location>
        <begin position="879"/>
        <end position="896"/>
    </location>
</feature>
<evidence type="ECO:0000313" key="2">
    <source>
        <dbReference type="EMBL" id="CAJ1404937.1"/>
    </source>
</evidence>
<evidence type="ECO:0000313" key="3">
    <source>
        <dbReference type="Proteomes" id="UP001178507"/>
    </source>
</evidence>
<accession>A0AA36JG10</accession>
<protein>
    <submittedName>
        <fullName evidence="2">Uncharacterized protein</fullName>
    </submittedName>
</protein>
<sequence>MAAEEAVLTVRMVDCAVCGVQTMHKSGKLIHLCMQHEKSRNAFMEQSNRAGKHQMVVDLERSEPKQFLEFLSAFVDSQQKGRGRPSQDRSRFDWTKVSVSEVCSKGQRVESRTTQVPLCYSDYLDYYVNHAPAYQRLTTKGAEAKWRKDFHDPSRSRFQEKKLGQDGEWTGELVWVMYVDKPAERSSAAYEDRSVEMKKTVDTKNTSDANIDSMESRMRSAASKLLDDGAQWGSFASAAVPAGSGPSAQSKAKAKPKAAIKKTKCPIATASTLRRSTLRSMNGLEGVLASAETSASRILDEVRQELGDESILNDPALQLVQHRLHAVQLACNKSVEPEQFKVTDAAIYDMMKSDTHFSSLPEGLCAEEIQTLGHLLHTRTFCDLLPSASAVEEAFEVHRRSLEVMHSLGKSLACAAAEWKAGRRALQKAKELEARAMEKEKERAEKARQKEAERQAKKQQKEAEEATQQQQQQQGQPADNAHAGPKKRRVASKLAAELTDSDYRVLRERFPDKEIPVVDSVAAAVSMISENHVSIARMKRSLLKRVLQAHEVEDKAANLWASSAGAQLRTFTAEAATLWLAEPNRVKMVKFMDPCPYPAELSWDALIQTCLDQNARVNRASIPVPAIVADGDTLRQRVTAAARGEPITPADIDALVSKYVTPVMFGAKHGSSSTGLGSGGLGTVQYQNDGTRVLAVVLLSELMDAVPDNTTMEEALQLFQQLSPEDALLNKLSSFAVGCALAGDIITVPAGMLVVEKSVNSNTFGVRSVLHHLHMESLPSLLTLNDCLTGNPFTTFAIGLLEGMASHWNQQPRAVRDQPNQQQPQPADENAQPTTPVQPLDEGAQATTPVQEQQPDEGAQPTTPVEDHHPMRALSQPHLSRTIPSHPTSTLSQPHLSRTIPMRALSQPHLSRTNSMKRSRPHLWTHPLPQPSQPHSQKPFTTETSKKISRRSR</sequence>